<feature type="compositionally biased region" description="Low complexity" evidence="1">
    <location>
        <begin position="34"/>
        <end position="54"/>
    </location>
</feature>
<comment type="caution">
    <text evidence="2">The sequence shown here is derived from an EMBL/GenBank/DDBJ whole genome shotgun (WGS) entry which is preliminary data.</text>
</comment>
<protein>
    <submittedName>
        <fullName evidence="2">Uncharacterized protein</fullName>
    </submittedName>
</protein>
<name>A0ABU8UEV7_9ACTN</name>
<dbReference type="Proteomes" id="UP001382904">
    <property type="component" value="Unassembled WGS sequence"/>
</dbReference>
<feature type="region of interest" description="Disordered" evidence="1">
    <location>
        <begin position="24"/>
        <end position="145"/>
    </location>
</feature>
<accession>A0ABU8UEV7</accession>
<organism evidence="2 3">
    <name type="scientific">Streptomyces caledonius</name>
    <dbReference type="NCBI Taxonomy" id="3134107"/>
    <lineage>
        <taxon>Bacteria</taxon>
        <taxon>Bacillati</taxon>
        <taxon>Actinomycetota</taxon>
        <taxon>Actinomycetes</taxon>
        <taxon>Kitasatosporales</taxon>
        <taxon>Streptomycetaceae</taxon>
        <taxon>Streptomyces</taxon>
    </lineage>
</organism>
<dbReference type="EMBL" id="JBBKAM010000005">
    <property type="protein sequence ID" value="MEJ8646425.1"/>
    <property type="molecule type" value="Genomic_DNA"/>
</dbReference>
<proteinExistence type="predicted"/>
<gene>
    <name evidence="2" type="ORF">WKI68_44500</name>
</gene>
<sequence length="145" mass="15625">MAGSKFPHLFARRLLRQHVGEAALGRGRRRAAARETAGGARVALGRAADAADAGCRMSDAAQEHERRHRRPQQRAQQGPRNAEPAQDLEPEPRAALEQFGSPAQIRKPGRPEPDAALAAIARTGRGLRSARAGTTPLPVGGYRFR</sequence>
<evidence type="ECO:0000313" key="2">
    <source>
        <dbReference type="EMBL" id="MEJ8646425.1"/>
    </source>
</evidence>
<evidence type="ECO:0000256" key="1">
    <source>
        <dbReference type="SAM" id="MobiDB-lite"/>
    </source>
</evidence>
<reference evidence="2 3" key="1">
    <citation type="submission" date="2024-03" db="EMBL/GenBank/DDBJ databases">
        <title>Novel Streptomyces species of biotechnological and ecological value are a feature of Machair soil.</title>
        <authorList>
            <person name="Prole J.R."/>
            <person name="Goodfellow M."/>
            <person name="Allenby N."/>
            <person name="Ward A.C."/>
        </authorList>
    </citation>
    <scope>NUCLEOTIDE SEQUENCE [LARGE SCALE GENOMIC DNA]</scope>
    <source>
        <strain evidence="2 3">MS1.HAVA.3</strain>
    </source>
</reference>
<evidence type="ECO:0000313" key="3">
    <source>
        <dbReference type="Proteomes" id="UP001382904"/>
    </source>
</evidence>
<keyword evidence="3" id="KW-1185">Reference proteome</keyword>